<evidence type="ECO:0000256" key="8">
    <source>
        <dbReference type="SAM" id="SignalP"/>
    </source>
</evidence>
<dbReference type="PROSITE" id="PS00107">
    <property type="entry name" value="PROTEIN_KINASE_ATP"/>
    <property type="match status" value="1"/>
</dbReference>
<feature type="compositionally biased region" description="Polar residues" evidence="7">
    <location>
        <begin position="43"/>
        <end position="57"/>
    </location>
</feature>
<evidence type="ECO:0000256" key="6">
    <source>
        <dbReference type="PROSITE-ProRule" id="PRU10141"/>
    </source>
</evidence>
<organism evidence="10 11">
    <name type="scientific">Skeletonema marinoi</name>
    <dbReference type="NCBI Taxonomy" id="267567"/>
    <lineage>
        <taxon>Eukaryota</taxon>
        <taxon>Sar</taxon>
        <taxon>Stramenopiles</taxon>
        <taxon>Ochrophyta</taxon>
        <taxon>Bacillariophyta</taxon>
        <taxon>Coscinodiscophyceae</taxon>
        <taxon>Thalassiosirophycidae</taxon>
        <taxon>Thalassiosirales</taxon>
        <taxon>Skeletonemataceae</taxon>
        <taxon>Skeletonema</taxon>
        <taxon>Skeletonema marinoi-dohrnii complex</taxon>
    </lineage>
</organism>
<dbReference type="SMART" id="SM00220">
    <property type="entry name" value="S_TKc"/>
    <property type="match status" value="1"/>
</dbReference>
<evidence type="ECO:0000256" key="4">
    <source>
        <dbReference type="ARBA" id="ARBA00022777"/>
    </source>
</evidence>
<evidence type="ECO:0000256" key="2">
    <source>
        <dbReference type="ARBA" id="ARBA00022679"/>
    </source>
</evidence>
<keyword evidence="4 10" id="KW-0418">Kinase</keyword>
<protein>
    <submittedName>
        <fullName evidence="10">Serine/threonine-protein kinase</fullName>
        <ecNumber evidence="10">2.7.11.-</ecNumber>
    </submittedName>
</protein>
<keyword evidence="3 6" id="KW-0547">Nucleotide-binding</keyword>
<keyword evidence="5 6" id="KW-0067">ATP-binding</keyword>
<evidence type="ECO:0000256" key="5">
    <source>
        <dbReference type="ARBA" id="ARBA00022840"/>
    </source>
</evidence>
<keyword evidence="11" id="KW-1185">Reference proteome</keyword>
<dbReference type="InterPro" id="IPR017441">
    <property type="entry name" value="Protein_kinase_ATP_BS"/>
</dbReference>
<evidence type="ECO:0000259" key="9">
    <source>
        <dbReference type="PROSITE" id="PS50011"/>
    </source>
</evidence>
<dbReference type="InterPro" id="IPR000719">
    <property type="entry name" value="Prot_kinase_dom"/>
</dbReference>
<keyword evidence="8" id="KW-0732">Signal</keyword>
<proteinExistence type="predicted"/>
<accession>A0AAD9DBX6</accession>
<dbReference type="InterPro" id="IPR011009">
    <property type="entry name" value="Kinase-like_dom_sf"/>
</dbReference>
<evidence type="ECO:0000313" key="11">
    <source>
        <dbReference type="Proteomes" id="UP001224775"/>
    </source>
</evidence>
<feature type="region of interest" description="Disordered" evidence="7">
    <location>
        <begin position="40"/>
        <end position="63"/>
    </location>
</feature>
<dbReference type="Proteomes" id="UP001224775">
    <property type="component" value="Unassembled WGS sequence"/>
</dbReference>
<dbReference type="InterPro" id="IPR050205">
    <property type="entry name" value="CDPK_Ser/Thr_kinases"/>
</dbReference>
<feature type="compositionally biased region" description="Polar residues" evidence="7">
    <location>
        <begin position="670"/>
        <end position="682"/>
    </location>
</feature>
<evidence type="ECO:0000256" key="3">
    <source>
        <dbReference type="ARBA" id="ARBA00022741"/>
    </source>
</evidence>
<dbReference type="SUPFAM" id="SSF56112">
    <property type="entry name" value="Protein kinase-like (PK-like)"/>
    <property type="match status" value="1"/>
</dbReference>
<dbReference type="EC" id="2.7.11.-" evidence="10"/>
<dbReference type="PROSITE" id="PS00108">
    <property type="entry name" value="PROTEIN_KINASE_ST"/>
    <property type="match status" value="1"/>
</dbReference>
<gene>
    <name evidence="10" type="ORF">QTG54_009005</name>
</gene>
<evidence type="ECO:0000256" key="7">
    <source>
        <dbReference type="SAM" id="MobiDB-lite"/>
    </source>
</evidence>
<feature type="domain" description="Protein kinase" evidence="9">
    <location>
        <begin position="359"/>
        <end position="646"/>
    </location>
</feature>
<dbReference type="AlphaFoldDB" id="A0AAD9DBX6"/>
<dbReference type="PANTHER" id="PTHR24349">
    <property type="entry name" value="SERINE/THREONINE-PROTEIN KINASE"/>
    <property type="match status" value="1"/>
</dbReference>
<sequence length="871" mass="95063">MLFVYRHICAVIFLLSLQCLHEASAFAPSPINNNHNLQKRPHSSNLFATNEKSSTSKSARERGIYSRPSAAIERGSGFFIPGLEGPRIRILFGMTVLIADGANHLFAESQVGDYGQVIAEVLAAGYGAFLLLQGLIESGVGDRSVAKGGDEFILESDSSDGDSVGLSSAVSNNGFSPAIEGDKSVMKSMQRLAQTIVSLTPATHFLVANEEDGIIYRYGIWDDDKSSDDDDHTTIIKAALDAIGSSRAGRVALPSEHPASNLLPSSATRCILVQSIDGYGSGGKSCLIIGSDKLLPAYTKNDLRWIVALPSEPTLSTVSNSSSSNSTTITAKMGCMNSKPTYIDTELVAGGEKEYQERFMETKTLGEGEFGVVKLVHDVKAKATDKPLAVKYLRKGFTFKDNTLFPPLKKEMLQGEVEILRQLNGECYNLKLVSVYESPSMIYMITEYCEGGELIPYVSKAFKDAGGLRTEDVSRISYQLWSAVNHCAKHNVIHRDIKSENVMFTNSKKDSDLRLIDFGSGTYDGAAVEKSEDSVDVSRHHTFAGSAFYISPEMFQRNYTPKTDVWSAGATLYVLVAGYPAERLQETFNVLQNTKKDRLRQLPNMPDNMPDSFYDMLEGALSYKHKIRSTAGQLMSGEFAQFHIQLDSQEKNGASSLDNTTEAVSGGTSGAQEQPATPSRTKSVLLEGSVGRHSAYLGYQKFERSVTTVLATMLTKEHARRLVTLLEEESKKESSTKGGNSFGEAPEGPVKADLKSNKEKLQVVTISSLLGVLEILRAGSLLKDDIDDVLKMIRSLKDFVWYESFAYHISSLRQFVIVPQGSTVGGSKLKNALPHASLHGGNRWSGSSSMRVKKVLSNGTDHTASLNMSMR</sequence>
<dbReference type="Gene3D" id="1.10.510.10">
    <property type="entry name" value="Transferase(Phosphotransferase) domain 1"/>
    <property type="match status" value="1"/>
</dbReference>
<feature type="region of interest" description="Disordered" evidence="7">
    <location>
        <begin position="726"/>
        <end position="753"/>
    </location>
</feature>
<keyword evidence="2 10" id="KW-0808">Transferase</keyword>
<dbReference type="InterPro" id="IPR008271">
    <property type="entry name" value="Ser/Thr_kinase_AS"/>
</dbReference>
<dbReference type="EMBL" id="JATAAI010000016">
    <property type="protein sequence ID" value="KAK1740055.1"/>
    <property type="molecule type" value="Genomic_DNA"/>
</dbReference>
<comment type="caution">
    <text evidence="10">The sequence shown here is derived from an EMBL/GenBank/DDBJ whole genome shotgun (WGS) entry which is preliminary data.</text>
</comment>
<reference evidence="10" key="1">
    <citation type="submission" date="2023-06" db="EMBL/GenBank/DDBJ databases">
        <title>Survivors Of The Sea: Transcriptome response of Skeletonema marinoi to long-term dormancy.</title>
        <authorList>
            <person name="Pinder M.I.M."/>
            <person name="Kourtchenko O."/>
            <person name="Robertson E.K."/>
            <person name="Larsson T."/>
            <person name="Maumus F."/>
            <person name="Osuna-Cruz C.M."/>
            <person name="Vancaester E."/>
            <person name="Stenow R."/>
            <person name="Vandepoele K."/>
            <person name="Ploug H."/>
            <person name="Bruchert V."/>
            <person name="Godhe A."/>
            <person name="Topel M."/>
        </authorList>
    </citation>
    <scope>NUCLEOTIDE SEQUENCE</scope>
    <source>
        <strain evidence="10">R05AC</strain>
    </source>
</reference>
<dbReference type="PROSITE" id="PS50011">
    <property type="entry name" value="PROTEIN_KINASE_DOM"/>
    <property type="match status" value="1"/>
</dbReference>
<feature type="compositionally biased region" description="Polar residues" evidence="7">
    <location>
        <begin position="651"/>
        <end position="663"/>
    </location>
</feature>
<keyword evidence="1" id="KW-0723">Serine/threonine-protein kinase</keyword>
<feature type="signal peptide" evidence="8">
    <location>
        <begin position="1"/>
        <end position="25"/>
    </location>
</feature>
<feature type="chain" id="PRO_5041967914" evidence="8">
    <location>
        <begin position="26"/>
        <end position="871"/>
    </location>
</feature>
<feature type="binding site" evidence="6">
    <location>
        <position position="391"/>
    </location>
    <ligand>
        <name>ATP</name>
        <dbReference type="ChEBI" id="CHEBI:30616"/>
    </ligand>
</feature>
<dbReference type="Pfam" id="PF00069">
    <property type="entry name" value="Pkinase"/>
    <property type="match status" value="1"/>
</dbReference>
<evidence type="ECO:0000313" key="10">
    <source>
        <dbReference type="EMBL" id="KAK1740055.1"/>
    </source>
</evidence>
<name>A0AAD9DBX6_9STRA</name>
<feature type="region of interest" description="Disordered" evidence="7">
    <location>
        <begin position="651"/>
        <end position="682"/>
    </location>
</feature>
<evidence type="ECO:0000256" key="1">
    <source>
        <dbReference type="ARBA" id="ARBA00022527"/>
    </source>
</evidence>
<dbReference type="GO" id="GO:0005524">
    <property type="term" value="F:ATP binding"/>
    <property type="evidence" value="ECO:0007669"/>
    <property type="project" value="UniProtKB-UniRule"/>
</dbReference>
<dbReference type="GO" id="GO:0004674">
    <property type="term" value="F:protein serine/threonine kinase activity"/>
    <property type="evidence" value="ECO:0007669"/>
    <property type="project" value="UniProtKB-KW"/>
</dbReference>